<reference evidence="4" key="1">
    <citation type="journal article" date="2019" name="Sci. Rep.">
        <title>Draft genome of Tanacetum cinerariifolium, the natural source of mosquito coil.</title>
        <authorList>
            <person name="Yamashiro T."/>
            <person name="Shiraishi A."/>
            <person name="Satake H."/>
            <person name="Nakayama K."/>
        </authorList>
    </citation>
    <scope>NUCLEOTIDE SEQUENCE</scope>
</reference>
<dbReference type="GO" id="GO:0008270">
    <property type="term" value="F:zinc ion binding"/>
    <property type="evidence" value="ECO:0007669"/>
    <property type="project" value="UniProtKB-KW"/>
</dbReference>
<keyword evidence="1" id="KW-0863">Zinc-finger</keyword>
<dbReference type="AlphaFoldDB" id="A0A6L2N6Q7"/>
<evidence type="ECO:0000256" key="1">
    <source>
        <dbReference type="PROSITE-ProRule" id="PRU00047"/>
    </source>
</evidence>
<feature type="coiled-coil region" evidence="2">
    <location>
        <begin position="209"/>
        <end position="236"/>
    </location>
</feature>
<evidence type="ECO:0000313" key="4">
    <source>
        <dbReference type="EMBL" id="GEU81868.1"/>
    </source>
</evidence>
<dbReference type="InterPro" id="IPR001878">
    <property type="entry name" value="Znf_CCHC"/>
</dbReference>
<keyword evidence="2" id="KW-0175">Coiled coil</keyword>
<proteinExistence type="predicted"/>
<evidence type="ECO:0000256" key="2">
    <source>
        <dbReference type="SAM" id="Coils"/>
    </source>
</evidence>
<evidence type="ECO:0000259" key="3">
    <source>
        <dbReference type="PROSITE" id="PS50158"/>
    </source>
</evidence>
<comment type="caution">
    <text evidence="4">The sequence shown here is derived from an EMBL/GenBank/DDBJ whole genome shotgun (WGS) entry which is preliminary data.</text>
</comment>
<dbReference type="PROSITE" id="PS50158">
    <property type="entry name" value="ZF_CCHC"/>
    <property type="match status" value="1"/>
</dbReference>
<dbReference type="GO" id="GO:0003676">
    <property type="term" value="F:nucleic acid binding"/>
    <property type="evidence" value="ECO:0007669"/>
    <property type="project" value="InterPro"/>
</dbReference>
<dbReference type="Gene3D" id="4.10.60.10">
    <property type="entry name" value="Zinc finger, CCHC-type"/>
    <property type="match status" value="1"/>
</dbReference>
<keyword evidence="1" id="KW-0479">Metal-binding</keyword>
<protein>
    <recommendedName>
        <fullName evidence="3">CCHC-type domain-containing protein</fullName>
    </recommendedName>
</protein>
<gene>
    <name evidence="4" type="ORF">Tci_053846</name>
</gene>
<dbReference type="InterPro" id="IPR036875">
    <property type="entry name" value="Znf_CCHC_sf"/>
</dbReference>
<dbReference type="EMBL" id="BKCJ010008371">
    <property type="protein sequence ID" value="GEU81868.1"/>
    <property type="molecule type" value="Genomic_DNA"/>
</dbReference>
<sequence length="291" mass="33318">MLFDDILDDIASMVPFKANGVTFEKSQPSSPQYVNEDLEKIHTDDLVEVDLRWQMATLTMRARKFLKKKRKKLTVNGNDTIGFDKSNVECYNCYKRGHFTRECRAPRSQDTNHKEIIRWTIHVETPTSTALVSCDGLSGYDWSNQAEEGPNYALMAYTSTSSDSMVSTDSTCTKSCLETVKILKSQNEQLTKEDIKLLKVEIQMKDIPIIELKRKLEVAQKENDGIQLTVKKLKNASKSLNKLIDCQIVDNFKKELSYESYNAVLPPYTRNFMPPKPDLSYIGLDEFADKQ</sequence>
<name>A0A6L2N6Q7_TANCI</name>
<feature type="domain" description="CCHC-type" evidence="3">
    <location>
        <begin position="90"/>
        <end position="104"/>
    </location>
</feature>
<dbReference type="SUPFAM" id="SSF57756">
    <property type="entry name" value="Retrovirus zinc finger-like domains"/>
    <property type="match status" value="1"/>
</dbReference>
<accession>A0A6L2N6Q7</accession>
<organism evidence="4">
    <name type="scientific">Tanacetum cinerariifolium</name>
    <name type="common">Dalmatian daisy</name>
    <name type="synonym">Chrysanthemum cinerariifolium</name>
    <dbReference type="NCBI Taxonomy" id="118510"/>
    <lineage>
        <taxon>Eukaryota</taxon>
        <taxon>Viridiplantae</taxon>
        <taxon>Streptophyta</taxon>
        <taxon>Embryophyta</taxon>
        <taxon>Tracheophyta</taxon>
        <taxon>Spermatophyta</taxon>
        <taxon>Magnoliopsida</taxon>
        <taxon>eudicotyledons</taxon>
        <taxon>Gunneridae</taxon>
        <taxon>Pentapetalae</taxon>
        <taxon>asterids</taxon>
        <taxon>campanulids</taxon>
        <taxon>Asterales</taxon>
        <taxon>Asteraceae</taxon>
        <taxon>Asteroideae</taxon>
        <taxon>Anthemideae</taxon>
        <taxon>Anthemidinae</taxon>
        <taxon>Tanacetum</taxon>
    </lineage>
</organism>
<keyword evidence="1" id="KW-0862">Zinc</keyword>